<dbReference type="AlphaFoldDB" id="A0A0E3YZV7"/>
<dbReference type="EMBL" id="CP011144">
    <property type="protein sequence ID" value="AKC85812.1"/>
    <property type="molecule type" value="Genomic_DNA"/>
</dbReference>
<accession>A0A0E3YZV7</accession>
<sequence length="87" mass="9673">MKNQIAIFRFTLGSGQSIGPADLKAMWMDACQASNVSVGRVEDTRGADKSVYSLYAPLDIATQPQVEQRLRDLLDQRRLRASLVSVF</sequence>
<keyword evidence="2" id="KW-1185">Reference proteome</keyword>
<dbReference type="OrthoDB" id="5986167at2"/>
<protein>
    <submittedName>
        <fullName evidence="1">Uncharacterized protein</fullName>
    </submittedName>
</protein>
<gene>
    <name evidence="1" type="ORF">WQ53_02580</name>
</gene>
<dbReference type="KEGG" id="psuw:WQ53_02580"/>
<name>A0A0E3YZV7_9GAMM</name>
<dbReference type="Proteomes" id="UP000033067">
    <property type="component" value="Chromosome"/>
</dbReference>
<organism evidence="1 2">
    <name type="scientific">Pseudoxanthomonas suwonensis</name>
    <dbReference type="NCBI Taxonomy" id="314722"/>
    <lineage>
        <taxon>Bacteria</taxon>
        <taxon>Pseudomonadati</taxon>
        <taxon>Pseudomonadota</taxon>
        <taxon>Gammaproteobacteria</taxon>
        <taxon>Lysobacterales</taxon>
        <taxon>Lysobacteraceae</taxon>
        <taxon>Pseudoxanthomonas</taxon>
    </lineage>
</organism>
<dbReference type="PATRIC" id="fig|314722.6.peg.535"/>
<evidence type="ECO:0000313" key="2">
    <source>
        <dbReference type="Proteomes" id="UP000033067"/>
    </source>
</evidence>
<proteinExistence type="predicted"/>
<dbReference type="RefSeq" id="WP_052630123.1">
    <property type="nucleotide sequence ID" value="NZ_CP011144.1"/>
</dbReference>
<evidence type="ECO:0000313" key="1">
    <source>
        <dbReference type="EMBL" id="AKC85812.1"/>
    </source>
</evidence>
<reference evidence="1 2" key="1">
    <citation type="journal article" date="2015" name="Genome Announc.">
        <title>Complete Genome Sequence of Pseudoxanthomonas suwonensis Strain J1, a Cellulose-Degrading Bacterium Isolated from Leaf- and Wood-Enriched Soil.</title>
        <authorList>
            <person name="Hou L."/>
            <person name="Jiang J."/>
            <person name="Xu Z."/>
            <person name="Zhou Y."/>
            <person name="Leung F.C."/>
        </authorList>
    </citation>
    <scope>NUCLEOTIDE SEQUENCE [LARGE SCALE GENOMIC DNA]</scope>
    <source>
        <strain evidence="1 2">J1</strain>
    </source>
</reference>